<evidence type="ECO:0000259" key="2">
    <source>
        <dbReference type="PROSITE" id="PS50164"/>
    </source>
</evidence>
<reference evidence="4" key="1">
    <citation type="submission" date="2017-09" db="EMBL/GenBank/DDBJ databases">
        <title>Depth-based differentiation of microbial function through sediment-hosted aquifers and enrichment of novel symbionts in the deep terrestrial subsurface.</title>
        <authorList>
            <person name="Probst A.J."/>
            <person name="Ladd B."/>
            <person name="Jarett J.K."/>
            <person name="Geller-Mcgrath D.E."/>
            <person name="Sieber C.M.K."/>
            <person name="Emerson J.B."/>
            <person name="Anantharaman K."/>
            <person name="Thomas B.C."/>
            <person name="Malmstrom R."/>
            <person name="Stieglmeier M."/>
            <person name="Klingl A."/>
            <person name="Woyke T."/>
            <person name="Ryan C.M."/>
            <person name="Banfield J.F."/>
        </authorList>
    </citation>
    <scope>NUCLEOTIDE SEQUENCE [LARGE SCALE GENOMIC DNA]</scope>
</reference>
<evidence type="ECO:0000313" key="3">
    <source>
        <dbReference type="EMBL" id="PJE59770.1"/>
    </source>
</evidence>
<dbReference type="PROSITE" id="PS50164">
    <property type="entry name" value="GIY_YIG"/>
    <property type="match status" value="1"/>
</dbReference>
<proteinExistence type="inferred from homology"/>
<dbReference type="CDD" id="cd10449">
    <property type="entry name" value="GIY-YIG_SLX1_like"/>
    <property type="match status" value="1"/>
</dbReference>
<evidence type="ECO:0000313" key="4">
    <source>
        <dbReference type="Proteomes" id="UP000231086"/>
    </source>
</evidence>
<dbReference type="Gene3D" id="3.40.1440.10">
    <property type="entry name" value="GIY-YIG endonuclease"/>
    <property type="match status" value="1"/>
</dbReference>
<dbReference type="SMART" id="SM00465">
    <property type="entry name" value="GIYc"/>
    <property type="match status" value="1"/>
</dbReference>
<evidence type="ECO:0000256" key="1">
    <source>
        <dbReference type="ARBA" id="ARBA00007435"/>
    </source>
</evidence>
<sequence>MFYVYLLESQKDYSVYIGFTTDLKTRFKDHNNGKSRYTKNRRPWQLIYYEAYANKKDARQREIKLKRHNQQKEILLKRIINSRHKK</sequence>
<dbReference type="InterPro" id="IPR050190">
    <property type="entry name" value="UPF0213_domain"/>
</dbReference>
<dbReference type="Proteomes" id="UP000231086">
    <property type="component" value="Unassembled WGS sequence"/>
</dbReference>
<gene>
    <name evidence="3" type="ORF">COU85_01890</name>
</gene>
<dbReference type="SUPFAM" id="SSF82771">
    <property type="entry name" value="GIY-YIG endonuclease"/>
    <property type="match status" value="1"/>
</dbReference>
<dbReference type="Pfam" id="PF01541">
    <property type="entry name" value="GIY-YIG"/>
    <property type="match status" value="1"/>
</dbReference>
<dbReference type="AlphaFoldDB" id="A0A2M8KIM3"/>
<accession>A0A2M8KIM3</accession>
<organism evidence="3 4">
    <name type="scientific">Candidatus Portnoybacteria bacterium CG10_big_fil_rev_8_21_14_0_10_44_7</name>
    <dbReference type="NCBI Taxonomy" id="1974816"/>
    <lineage>
        <taxon>Bacteria</taxon>
        <taxon>Candidatus Portnoyibacteriota</taxon>
    </lineage>
</organism>
<feature type="domain" description="GIY-YIG" evidence="2">
    <location>
        <begin position="1"/>
        <end position="75"/>
    </location>
</feature>
<dbReference type="InterPro" id="IPR000305">
    <property type="entry name" value="GIY-YIG_endonuc"/>
</dbReference>
<comment type="similarity">
    <text evidence="1">Belongs to the UPF0213 family.</text>
</comment>
<comment type="caution">
    <text evidence="3">The sequence shown here is derived from an EMBL/GenBank/DDBJ whole genome shotgun (WGS) entry which is preliminary data.</text>
</comment>
<name>A0A2M8KIM3_9BACT</name>
<dbReference type="PANTHER" id="PTHR34477:SF1">
    <property type="entry name" value="UPF0213 PROTEIN YHBQ"/>
    <property type="match status" value="1"/>
</dbReference>
<protein>
    <submittedName>
        <fullName evidence="3">Excinuclease ABC subunit C</fullName>
    </submittedName>
</protein>
<dbReference type="PANTHER" id="PTHR34477">
    <property type="entry name" value="UPF0213 PROTEIN YHBQ"/>
    <property type="match status" value="1"/>
</dbReference>
<dbReference type="EMBL" id="PFEA01000034">
    <property type="protein sequence ID" value="PJE59770.1"/>
    <property type="molecule type" value="Genomic_DNA"/>
</dbReference>
<dbReference type="InterPro" id="IPR035901">
    <property type="entry name" value="GIY-YIG_endonuc_sf"/>
</dbReference>